<organism evidence="2 3">
    <name type="scientific">Janthinobacterium kumbetense</name>
    <dbReference type="NCBI Taxonomy" id="2950280"/>
    <lineage>
        <taxon>Bacteria</taxon>
        <taxon>Pseudomonadati</taxon>
        <taxon>Pseudomonadota</taxon>
        <taxon>Betaproteobacteria</taxon>
        <taxon>Burkholderiales</taxon>
        <taxon>Oxalobacteraceae</taxon>
        <taxon>Janthinobacterium</taxon>
    </lineage>
</organism>
<dbReference type="InterPro" id="IPR054209">
    <property type="entry name" value="DUF6916"/>
</dbReference>
<reference evidence="2 3" key="1">
    <citation type="submission" date="2022-06" db="EMBL/GenBank/DDBJ databases">
        <title>Janthinobacterium kumbetensis sp. nov., isolated from spring water in Turkey.</title>
        <authorList>
            <person name="Inan Bektas K."/>
            <person name="Belduz A.A."/>
            <person name="Canakci S."/>
            <person name="Nalcaoglu A."/>
            <person name="Ceylan E."/>
            <person name="Kati H."/>
        </authorList>
    </citation>
    <scope>NUCLEOTIDE SEQUENCE [LARGE SCALE GENOMIC DNA]</scope>
    <source>
        <strain evidence="2 3">GK</strain>
    </source>
</reference>
<dbReference type="EMBL" id="JAMQGR010000005">
    <property type="protein sequence ID" value="MCM2567248.1"/>
    <property type="molecule type" value="Genomic_DNA"/>
</dbReference>
<evidence type="ECO:0000313" key="3">
    <source>
        <dbReference type="Proteomes" id="UP001202243"/>
    </source>
</evidence>
<comment type="caution">
    <text evidence="2">The sequence shown here is derived from an EMBL/GenBank/DDBJ whole genome shotgun (WGS) entry which is preliminary data.</text>
</comment>
<evidence type="ECO:0000313" key="2">
    <source>
        <dbReference type="EMBL" id="MCM2567248.1"/>
    </source>
</evidence>
<accession>A0ABT0WT99</accession>
<dbReference type="RefSeq" id="WP_226941017.1">
    <property type="nucleotide sequence ID" value="NZ_JAMQGR010000005.1"/>
</dbReference>
<dbReference type="Pfam" id="PF21880">
    <property type="entry name" value="DUF6916"/>
    <property type="match status" value="1"/>
</dbReference>
<gene>
    <name evidence="2" type="ORF">NCG91_16695</name>
</gene>
<evidence type="ECO:0000259" key="1">
    <source>
        <dbReference type="Pfam" id="PF21880"/>
    </source>
</evidence>
<proteinExistence type="predicted"/>
<name>A0ABT0WT99_9BURK</name>
<protein>
    <recommendedName>
        <fullName evidence="1">DUF6916 domain-containing protein</fullName>
    </recommendedName>
</protein>
<feature type="domain" description="DUF6916" evidence="1">
    <location>
        <begin position="5"/>
        <end position="96"/>
    </location>
</feature>
<keyword evidence="3" id="KW-1185">Reference proteome</keyword>
<dbReference type="Proteomes" id="UP001202243">
    <property type="component" value="Unassembled WGS sequence"/>
</dbReference>
<sequence>MMNVLTLEHFAARVNDTFISVGDGNAAFILKEARPLPSATLEGLLRAPFSLLFHNSSPILFSQKIFQLQHDAFGEVGIFLVPVARDNHGFLYQAVFN</sequence>